<dbReference type="Proteomes" id="UP000004277">
    <property type="component" value="Unassembled WGS sequence"/>
</dbReference>
<organism evidence="1 2">
    <name type="scientific">Imbroritus primus</name>
    <dbReference type="NCBI Taxonomy" id="3058603"/>
    <lineage>
        <taxon>Bacteria</taxon>
        <taxon>Pseudomonadati</taxon>
        <taxon>Pseudomonadota</taxon>
        <taxon>Betaproteobacteria</taxon>
        <taxon>Burkholderiales</taxon>
        <taxon>Burkholderiaceae</taxon>
        <taxon>Imbroritus</taxon>
    </lineage>
</organism>
<protein>
    <submittedName>
        <fullName evidence="1">D-alanyl-D-alanine carboxypeptidase</fullName>
    </submittedName>
</protein>
<proteinExistence type="predicted"/>
<keyword evidence="2" id="KW-1185">Reference proteome</keyword>
<evidence type="ECO:0000313" key="1">
    <source>
        <dbReference type="EMBL" id="TMS57158.1"/>
    </source>
</evidence>
<reference evidence="1" key="1">
    <citation type="submission" date="2019-05" db="EMBL/GenBank/DDBJ databases">
        <title>Revised genome assembly of Burkholderiaceae (previously Ralstonia) sp. PBA.</title>
        <authorList>
            <person name="Gan H.M."/>
        </authorList>
    </citation>
    <scope>NUCLEOTIDE SEQUENCE</scope>
    <source>
        <strain evidence="1">PBA</strain>
    </source>
</reference>
<comment type="caution">
    <text evidence="1">The sequence shown here is derived from an EMBL/GenBank/DDBJ whole genome shotgun (WGS) entry which is preliminary data.</text>
</comment>
<sequence>MFKPVARLVSLVTAAAFLSGTSAAIAQAIPAPQVAAKSWLLLDVTSGQTLGSQNPDMRIEPASLTKLMTAYLVFAALKEKKLTLDQTVTPTTAILKVKSEESRMFIEPNKPVTIADLIQGMIVQSGNDACIALAEAVAGSEEVFVSMMNREAERMGMKGTRFMNTTGMPDPDHYTTASDLAILASHLIKDFPDLYAYYSQKEFTYNGIKQTNRNRLLWIDSTVDGMKTGHTKAAGYCLVSSAQRPLSNVPDGKRRLLSVMLGTASEQARAQESLKVLNYGFQFFDTLRLYNKDEVIATPEVYKGKAGSVKIGVQEATYVSVPKGTGGRLKPVLERVETIIAPVTPGQKLGTVKLMDGTNTVAEFPVVALEAVQEAGFFGRLWDTIRLWFKRS</sequence>
<keyword evidence="1" id="KW-0121">Carboxypeptidase</keyword>
<name>A0ACD3SLR5_9BURK</name>
<keyword evidence="1" id="KW-0645">Protease</keyword>
<dbReference type="EMBL" id="AKCV02000025">
    <property type="protein sequence ID" value="TMS57158.1"/>
    <property type="molecule type" value="Genomic_DNA"/>
</dbReference>
<accession>A0ACD3SLR5</accession>
<keyword evidence="1" id="KW-0378">Hydrolase</keyword>
<evidence type="ECO:0000313" key="2">
    <source>
        <dbReference type="Proteomes" id="UP000004277"/>
    </source>
</evidence>
<gene>
    <name evidence="1" type="ORF">MW7_014475</name>
</gene>